<evidence type="ECO:0000256" key="1">
    <source>
        <dbReference type="SAM" id="MobiDB-lite"/>
    </source>
</evidence>
<gene>
    <name evidence="2" type="primary">pol</name>
    <name evidence="2" type="ORF">EPI10_005717</name>
</gene>
<dbReference type="AlphaFoldDB" id="A0A5B6WQM8"/>
<dbReference type="PANTHER" id="PTHR15503">
    <property type="entry name" value="LDOC1 RELATED"/>
    <property type="match status" value="1"/>
</dbReference>
<dbReference type="InterPro" id="IPR032567">
    <property type="entry name" value="RTL1-rel"/>
</dbReference>
<organism evidence="2 3">
    <name type="scientific">Gossypium australe</name>
    <dbReference type="NCBI Taxonomy" id="47621"/>
    <lineage>
        <taxon>Eukaryota</taxon>
        <taxon>Viridiplantae</taxon>
        <taxon>Streptophyta</taxon>
        <taxon>Embryophyta</taxon>
        <taxon>Tracheophyta</taxon>
        <taxon>Spermatophyta</taxon>
        <taxon>Magnoliopsida</taxon>
        <taxon>eudicotyledons</taxon>
        <taxon>Gunneridae</taxon>
        <taxon>Pentapetalae</taxon>
        <taxon>rosids</taxon>
        <taxon>malvids</taxon>
        <taxon>Malvales</taxon>
        <taxon>Malvaceae</taxon>
        <taxon>Malvoideae</taxon>
        <taxon>Gossypium</taxon>
    </lineage>
</organism>
<feature type="compositionally biased region" description="Low complexity" evidence="1">
    <location>
        <begin position="126"/>
        <end position="142"/>
    </location>
</feature>
<dbReference type="Pfam" id="PF08284">
    <property type="entry name" value="RVP_2"/>
    <property type="match status" value="1"/>
</dbReference>
<accession>A0A5B6WQM8</accession>
<keyword evidence="3" id="KW-1185">Reference proteome</keyword>
<dbReference type="Proteomes" id="UP000325315">
    <property type="component" value="Unassembled WGS sequence"/>
</dbReference>
<dbReference type="EMBL" id="SMMG02000002">
    <property type="protein sequence ID" value="KAA3483556.1"/>
    <property type="molecule type" value="Genomic_DNA"/>
</dbReference>
<evidence type="ECO:0000313" key="2">
    <source>
        <dbReference type="EMBL" id="KAA3483556.1"/>
    </source>
</evidence>
<dbReference type="SUPFAM" id="SSF56672">
    <property type="entry name" value="DNA/RNA polymerases"/>
    <property type="match status" value="1"/>
</dbReference>
<reference evidence="3" key="1">
    <citation type="journal article" date="2019" name="Plant Biotechnol. J.">
        <title>Genome sequencing of the Australian wild diploid species Gossypium australe highlights disease resistance and delayed gland morphogenesis.</title>
        <authorList>
            <person name="Cai Y."/>
            <person name="Cai X."/>
            <person name="Wang Q."/>
            <person name="Wang P."/>
            <person name="Zhang Y."/>
            <person name="Cai C."/>
            <person name="Xu Y."/>
            <person name="Wang K."/>
            <person name="Zhou Z."/>
            <person name="Wang C."/>
            <person name="Geng S."/>
            <person name="Li B."/>
            <person name="Dong Q."/>
            <person name="Hou Y."/>
            <person name="Wang H."/>
            <person name="Ai P."/>
            <person name="Liu Z."/>
            <person name="Yi F."/>
            <person name="Sun M."/>
            <person name="An G."/>
            <person name="Cheng J."/>
            <person name="Zhang Y."/>
            <person name="Shi Q."/>
            <person name="Xie Y."/>
            <person name="Shi X."/>
            <person name="Chang Y."/>
            <person name="Huang F."/>
            <person name="Chen Y."/>
            <person name="Hong S."/>
            <person name="Mi L."/>
            <person name="Sun Q."/>
            <person name="Zhang L."/>
            <person name="Zhou B."/>
            <person name="Peng R."/>
            <person name="Zhang X."/>
            <person name="Liu F."/>
        </authorList>
    </citation>
    <scope>NUCLEOTIDE SEQUENCE [LARGE SCALE GENOMIC DNA]</scope>
    <source>
        <strain evidence="3">cv. PA1801</strain>
    </source>
</reference>
<protein>
    <submittedName>
        <fullName evidence="2">Gag-Pol polyprotein</fullName>
    </submittedName>
</protein>
<evidence type="ECO:0000313" key="3">
    <source>
        <dbReference type="Proteomes" id="UP000325315"/>
    </source>
</evidence>
<feature type="region of interest" description="Disordered" evidence="1">
    <location>
        <begin position="113"/>
        <end position="149"/>
    </location>
</feature>
<comment type="caution">
    <text evidence="2">The sequence shown here is derived from an EMBL/GenBank/DDBJ whole genome shotgun (WGS) entry which is preliminary data.</text>
</comment>
<dbReference type="Gene3D" id="3.10.10.10">
    <property type="entry name" value="HIV Type 1 Reverse Transcriptase, subunit A, domain 1"/>
    <property type="match status" value="2"/>
</dbReference>
<dbReference type="CDD" id="cd00303">
    <property type="entry name" value="retropepsin_like"/>
    <property type="match status" value="1"/>
</dbReference>
<name>A0A5B6WQM8_9ROSI</name>
<proteinExistence type="predicted"/>
<dbReference type="InterPro" id="IPR043502">
    <property type="entry name" value="DNA/RNA_pol_sf"/>
</dbReference>
<dbReference type="PANTHER" id="PTHR15503:SF45">
    <property type="entry name" value="RNA-DIRECTED DNA POLYMERASE HOMOLOG"/>
    <property type="match status" value="1"/>
</dbReference>
<sequence length="389" mass="43608">MNDLDSTPEQKLKGAASLLRDAAYQCEFMNLTQGDRSVTEYRTKFLRLSYYVRGMVVSEYERCVLFEDGLGDSLRVLIARQREQEFVVLVEKEKIAEDVKRVECPNRGREREARIRGIRSPLTQAPSSVQPQRAVQQPPRGRGAARGEDRDAPDVIIGTFLTSHIPYTALIDIGSTHSYVASTISGNLGVSIERTSSEVTVLILLGQSVRVSKIYRDVLLEVQGTIFLANLMELPFGEFDLILAYLAYVNVSNSGDSSIGDIRTVRDFLDVFPDDLPGLPPNQEVEFGVELLPSTTPVSIAPYRMAQKELTKLRAQLQELLDHGFIRLSVSPWGAPVLFIDLRSGYHQLRVKEVDVHKTTFKTRYGQYEFLVMPSGLTNAVTPHTQVQN</sequence>